<protein>
    <submittedName>
        <fullName evidence="2">N-acetyltransferase</fullName>
    </submittedName>
</protein>
<dbReference type="Proteomes" id="UP000607197">
    <property type="component" value="Unassembled WGS sequence"/>
</dbReference>
<reference evidence="2" key="2">
    <citation type="submission" date="2020-09" db="EMBL/GenBank/DDBJ databases">
        <authorList>
            <person name="Sun Q."/>
            <person name="Ohkuma M."/>
        </authorList>
    </citation>
    <scope>NUCLEOTIDE SEQUENCE</scope>
    <source>
        <strain evidence="2">JCM 19596</strain>
    </source>
</reference>
<dbReference type="PANTHER" id="PTHR43328">
    <property type="entry name" value="ACETYLTRANSFERASE-RELATED"/>
    <property type="match status" value="1"/>
</dbReference>
<dbReference type="AlphaFoldDB" id="A0A830F7W0"/>
<sequence length="184" mass="20520">MPGSVFAHGDTVDLRTIEEADLDVLRDAVNDPRVRTTIGMRTPKNTAQEREWLEEYVTDEDHVDLAIAADGETVGVVGLGPTDHPAGSAELGIWVAPEHWGNGYATDAARTMTDYAFDTLRKHRVTARVFDGNDASRRVWEKLGYTHEAVHRDAHFHSGDYVDVHYYAVLEDEWRSRSPGSTDG</sequence>
<proteinExistence type="predicted"/>
<gene>
    <name evidence="2" type="ORF">GCM10009039_03510</name>
</gene>
<name>A0A830F7W0_9EURY</name>
<dbReference type="InterPro" id="IPR016181">
    <property type="entry name" value="Acyl_CoA_acyltransferase"/>
</dbReference>
<dbReference type="Pfam" id="PF13302">
    <property type="entry name" value="Acetyltransf_3"/>
    <property type="match status" value="1"/>
</dbReference>
<dbReference type="CDD" id="cd04301">
    <property type="entry name" value="NAT_SF"/>
    <property type="match status" value="1"/>
</dbReference>
<comment type="caution">
    <text evidence="2">The sequence shown here is derived from an EMBL/GenBank/DDBJ whole genome shotgun (WGS) entry which is preliminary data.</text>
</comment>
<keyword evidence="3" id="KW-1185">Reference proteome</keyword>
<dbReference type="OrthoDB" id="120213at2157"/>
<dbReference type="PROSITE" id="PS51186">
    <property type="entry name" value="GNAT"/>
    <property type="match status" value="1"/>
</dbReference>
<dbReference type="InterPro" id="IPR000182">
    <property type="entry name" value="GNAT_dom"/>
</dbReference>
<evidence type="ECO:0000313" key="3">
    <source>
        <dbReference type="Proteomes" id="UP000607197"/>
    </source>
</evidence>
<evidence type="ECO:0000259" key="1">
    <source>
        <dbReference type="PROSITE" id="PS51186"/>
    </source>
</evidence>
<accession>A0A830F7W0</accession>
<keyword evidence="2" id="KW-0808">Transferase</keyword>
<feature type="domain" description="N-acetyltransferase" evidence="1">
    <location>
        <begin position="12"/>
        <end position="173"/>
    </location>
</feature>
<dbReference type="PANTHER" id="PTHR43328:SF1">
    <property type="entry name" value="N-ACETYLTRANSFERASE DOMAIN-CONTAINING PROTEIN"/>
    <property type="match status" value="1"/>
</dbReference>
<organism evidence="2 3">
    <name type="scientific">Halocalculus aciditolerans</name>
    <dbReference type="NCBI Taxonomy" id="1383812"/>
    <lineage>
        <taxon>Archaea</taxon>
        <taxon>Methanobacteriati</taxon>
        <taxon>Methanobacteriota</taxon>
        <taxon>Stenosarchaea group</taxon>
        <taxon>Halobacteria</taxon>
        <taxon>Halobacteriales</taxon>
        <taxon>Halobacteriaceae</taxon>
        <taxon>Halocalculus</taxon>
    </lineage>
</organism>
<dbReference type="EMBL" id="BMPG01000001">
    <property type="protein sequence ID" value="GGL48593.1"/>
    <property type="molecule type" value="Genomic_DNA"/>
</dbReference>
<reference evidence="2" key="1">
    <citation type="journal article" date="2014" name="Int. J. Syst. Evol. Microbiol.">
        <title>Complete genome sequence of Corynebacterium casei LMG S-19264T (=DSM 44701T), isolated from a smear-ripened cheese.</title>
        <authorList>
            <consortium name="US DOE Joint Genome Institute (JGI-PGF)"/>
            <person name="Walter F."/>
            <person name="Albersmeier A."/>
            <person name="Kalinowski J."/>
            <person name="Ruckert C."/>
        </authorList>
    </citation>
    <scope>NUCLEOTIDE SEQUENCE</scope>
    <source>
        <strain evidence="2">JCM 19596</strain>
    </source>
</reference>
<dbReference type="RefSeq" id="WP_188975231.1">
    <property type="nucleotide sequence ID" value="NZ_BMPG01000001.1"/>
</dbReference>
<evidence type="ECO:0000313" key="2">
    <source>
        <dbReference type="EMBL" id="GGL48593.1"/>
    </source>
</evidence>
<dbReference type="SUPFAM" id="SSF55729">
    <property type="entry name" value="Acyl-CoA N-acyltransferases (Nat)"/>
    <property type="match status" value="1"/>
</dbReference>
<dbReference type="Gene3D" id="3.40.630.30">
    <property type="match status" value="1"/>
</dbReference>
<dbReference type="GO" id="GO:0016747">
    <property type="term" value="F:acyltransferase activity, transferring groups other than amino-acyl groups"/>
    <property type="evidence" value="ECO:0007669"/>
    <property type="project" value="InterPro"/>
</dbReference>